<dbReference type="GO" id="GO:1990904">
    <property type="term" value="C:ribonucleoprotein complex"/>
    <property type="evidence" value="ECO:0007669"/>
    <property type="project" value="UniProtKB-KW"/>
</dbReference>
<keyword evidence="12" id="KW-1185">Reference proteome</keyword>
<dbReference type="RefSeq" id="WP_009073454.1">
    <property type="nucleotide sequence ID" value="NZ_JH597768.1"/>
</dbReference>
<dbReference type="HOGENOM" id="CLU_061015_3_0_2"/>
<accession>H2C6I9</accession>
<dbReference type="AlphaFoldDB" id="H2C6I9"/>
<evidence type="ECO:0000256" key="2">
    <source>
        <dbReference type="ARBA" id="ARBA00022555"/>
    </source>
</evidence>
<evidence type="ECO:0000313" key="12">
    <source>
        <dbReference type="Proteomes" id="UP000003980"/>
    </source>
</evidence>
<gene>
    <name evidence="7" type="primary">rpl5</name>
    <name evidence="11" type="ORF">MetMK1DRAFT_00021720</name>
</gene>
<dbReference type="EMBL" id="JH597768">
    <property type="protein sequence ID" value="EHP69416.1"/>
    <property type="molecule type" value="Genomic_DNA"/>
</dbReference>
<dbReference type="PIRSF" id="PIRSF002161">
    <property type="entry name" value="Ribosomal_L5"/>
    <property type="match status" value="1"/>
</dbReference>
<evidence type="ECO:0000313" key="11">
    <source>
        <dbReference type="EMBL" id="EHP69416.1"/>
    </source>
</evidence>
<organism evidence="11 12">
    <name type="scientific">Metallosphaera yellowstonensis MK1</name>
    <dbReference type="NCBI Taxonomy" id="671065"/>
    <lineage>
        <taxon>Archaea</taxon>
        <taxon>Thermoproteota</taxon>
        <taxon>Thermoprotei</taxon>
        <taxon>Sulfolobales</taxon>
        <taxon>Sulfolobaceae</taxon>
        <taxon>Metallosphaera</taxon>
    </lineage>
</organism>
<evidence type="ECO:0000259" key="9">
    <source>
        <dbReference type="Pfam" id="PF00281"/>
    </source>
</evidence>
<protein>
    <recommendedName>
        <fullName evidence="7">Large ribosomal subunit protein uL5</fullName>
    </recommendedName>
</protein>
<dbReference type="Pfam" id="PF00281">
    <property type="entry name" value="Ribosomal_L5"/>
    <property type="match status" value="1"/>
</dbReference>
<evidence type="ECO:0000256" key="8">
    <source>
        <dbReference type="RuleBase" id="RU003930"/>
    </source>
</evidence>
<evidence type="ECO:0000256" key="7">
    <source>
        <dbReference type="HAMAP-Rule" id="MF_01333"/>
    </source>
</evidence>
<dbReference type="InterPro" id="IPR002132">
    <property type="entry name" value="Ribosomal_uL5"/>
</dbReference>
<dbReference type="InterPro" id="IPR022804">
    <property type="entry name" value="Ribosomal_uL5_arc"/>
</dbReference>
<dbReference type="GO" id="GO:0003735">
    <property type="term" value="F:structural constituent of ribosome"/>
    <property type="evidence" value="ECO:0007669"/>
    <property type="project" value="InterPro"/>
</dbReference>
<dbReference type="InterPro" id="IPR057266">
    <property type="entry name" value="Ribosomal_uL5_euk/arc-type"/>
</dbReference>
<comment type="subunit">
    <text evidence="7">Part of the 50S ribosomal subunit; contacts the 5S rRNA and probably tRNA. Forms a bridge to the 30S subunit in the 70S ribosome.</text>
</comment>
<dbReference type="eggNOG" id="arCOG04092">
    <property type="taxonomic scope" value="Archaea"/>
</dbReference>
<name>H2C6I9_9CREN</name>
<dbReference type="PANTHER" id="PTHR11994">
    <property type="entry name" value="60S RIBOSOMAL PROTEIN L11-RELATED"/>
    <property type="match status" value="1"/>
</dbReference>
<dbReference type="Gene3D" id="3.30.1440.10">
    <property type="match status" value="1"/>
</dbReference>
<dbReference type="NCBIfam" id="NF003258">
    <property type="entry name" value="PRK04219.1"/>
    <property type="match status" value="1"/>
</dbReference>
<dbReference type="InterPro" id="IPR031309">
    <property type="entry name" value="Ribosomal_uL5_C"/>
</dbReference>
<keyword evidence="3 7" id="KW-0699">rRNA-binding</keyword>
<dbReference type="GO" id="GO:0005840">
    <property type="term" value="C:ribosome"/>
    <property type="evidence" value="ECO:0007669"/>
    <property type="project" value="UniProtKB-KW"/>
</dbReference>
<reference evidence="11 12" key="1">
    <citation type="submission" date="2012-01" db="EMBL/GenBank/DDBJ databases">
        <title>Improved High-Quality Draft sequence of Metallosphaera yellowstonensis MK1.</title>
        <authorList>
            <consortium name="US DOE Joint Genome Institute"/>
            <person name="Lucas S."/>
            <person name="Han J."/>
            <person name="Cheng J.-F."/>
            <person name="Goodwin L."/>
            <person name="Pitluck S."/>
            <person name="Peters L."/>
            <person name="Teshima H."/>
            <person name="Detter J.C."/>
            <person name="Han C."/>
            <person name="Tapia R."/>
            <person name="Land M."/>
            <person name="Hauser L."/>
            <person name="Kyrpides N."/>
            <person name="Kozubal M."/>
            <person name="Macur R.E."/>
            <person name="Jay Z."/>
            <person name="Inskeep W."/>
            <person name="Woyke T."/>
        </authorList>
    </citation>
    <scope>NUCLEOTIDE SEQUENCE [LARGE SCALE GENOMIC DNA]</scope>
    <source>
        <strain evidence="11 12">MK1</strain>
    </source>
</reference>
<evidence type="ECO:0000256" key="5">
    <source>
        <dbReference type="ARBA" id="ARBA00022980"/>
    </source>
</evidence>
<keyword evidence="4 7" id="KW-0694">RNA-binding</keyword>
<feature type="domain" description="Large ribosomal subunit protein uL5 N-terminal" evidence="9">
    <location>
        <begin position="10"/>
        <end position="63"/>
    </location>
</feature>
<evidence type="ECO:0000256" key="1">
    <source>
        <dbReference type="ARBA" id="ARBA00008553"/>
    </source>
</evidence>
<proteinExistence type="inferred from homology"/>
<sequence length="176" mass="19684">MSVQQELKVNPMRRVKLAKVTVNIGLGESGERLQRAYQLLQEMTGAKPVYTKAKKSIKEFDVRKGAPIGVMVTLRGNMAVEFLKRALVAVNNKIKASSFDDYGNVSFGISEHVVIPGMRYDPEIGIFGLDVAITLERAGYRVARRKRKKARLPKSVRISKEEAIMFLQDNFGVTVV</sequence>
<keyword evidence="2 7" id="KW-0820">tRNA-binding</keyword>
<dbReference type="InterPro" id="IPR031310">
    <property type="entry name" value="Ribosomal_uL5_N"/>
</dbReference>
<dbReference type="FunFam" id="3.30.1440.10:FF:000002">
    <property type="entry name" value="60S ribosomal protein L11"/>
    <property type="match status" value="1"/>
</dbReference>
<evidence type="ECO:0000256" key="3">
    <source>
        <dbReference type="ARBA" id="ARBA00022730"/>
    </source>
</evidence>
<dbReference type="HAMAP" id="MF_01333_A">
    <property type="entry name" value="Ribosomal_uL5_A"/>
    <property type="match status" value="1"/>
</dbReference>
<dbReference type="SUPFAM" id="SSF55282">
    <property type="entry name" value="RL5-like"/>
    <property type="match status" value="1"/>
</dbReference>
<evidence type="ECO:0000256" key="6">
    <source>
        <dbReference type="ARBA" id="ARBA00023274"/>
    </source>
</evidence>
<keyword evidence="6 7" id="KW-0687">Ribonucleoprotein</keyword>
<dbReference type="GO" id="GO:0006412">
    <property type="term" value="P:translation"/>
    <property type="evidence" value="ECO:0007669"/>
    <property type="project" value="UniProtKB-UniRule"/>
</dbReference>
<dbReference type="STRING" id="671065.MetMK1DRAFT_00021720"/>
<dbReference type="Pfam" id="PF00673">
    <property type="entry name" value="Ribosomal_L5_C"/>
    <property type="match status" value="1"/>
</dbReference>
<dbReference type="OrthoDB" id="372044at2157"/>
<dbReference type="GO" id="GO:0000049">
    <property type="term" value="F:tRNA binding"/>
    <property type="evidence" value="ECO:0007669"/>
    <property type="project" value="UniProtKB-UniRule"/>
</dbReference>
<feature type="domain" description="Large ribosomal subunit protein uL5 C-terminal" evidence="10">
    <location>
        <begin position="67"/>
        <end position="144"/>
    </location>
</feature>
<comment type="function">
    <text evidence="7">This is 1 of the proteins that bind and probably mediate the attachment of the 5S RNA into the large ribosomal subunit, where it forms part of the central protuberance. In the 70S ribosome it contacts protein S13 of the 30S subunit (bridge B1b), connecting the 2 subunits; this bridge is implicated in subunit movement. May contact the P site tRNA; the 5S rRNA and some of its associated proteins might help stabilize positioning of ribosome-bound tRNAs.</text>
</comment>
<dbReference type="GO" id="GO:0019843">
    <property type="term" value="F:rRNA binding"/>
    <property type="evidence" value="ECO:0007669"/>
    <property type="project" value="UniProtKB-UniRule"/>
</dbReference>
<comment type="similarity">
    <text evidence="1 7 8">Belongs to the universal ribosomal protein uL5 family.</text>
</comment>
<dbReference type="Proteomes" id="UP000003980">
    <property type="component" value="Unassembled WGS sequence"/>
</dbReference>
<evidence type="ECO:0000256" key="4">
    <source>
        <dbReference type="ARBA" id="ARBA00022884"/>
    </source>
</evidence>
<dbReference type="InterPro" id="IPR022803">
    <property type="entry name" value="Ribosomal_uL5_dom_sf"/>
</dbReference>
<keyword evidence="5 7" id="KW-0689">Ribosomal protein</keyword>
<evidence type="ECO:0000259" key="10">
    <source>
        <dbReference type="Pfam" id="PF00673"/>
    </source>
</evidence>